<feature type="transmembrane region" description="Helical" evidence="1">
    <location>
        <begin position="162"/>
        <end position="181"/>
    </location>
</feature>
<dbReference type="EMBL" id="PDOB01000042">
    <property type="protein sequence ID" value="PIL38237.1"/>
    <property type="molecule type" value="Genomic_DNA"/>
</dbReference>
<feature type="transmembrane region" description="Helical" evidence="1">
    <location>
        <begin position="17"/>
        <end position="37"/>
    </location>
</feature>
<comment type="subcellular location">
    <subcellularLocation>
        <location evidence="1">Cell membrane</location>
        <topology evidence="1">Multi-pass membrane protein</topology>
    </subcellularLocation>
</comment>
<keyword evidence="1" id="KW-0560">Oxidoreductase</keyword>
<sequence>MTALRNGKIERSLRVQCLAYCAISLPCIVLAPFFGALDRTVEIYMIATLMFLLGIPHGSLDTVFAKKLHGVDTARQWLVFLAAYLVAAGLVIVLWQLAPAIFLPFFLLISMVHFSGDPAPALPLAFRVVYGGAVIVLPTLLHADEVRVLLAYLVADDVAANIVRPLHGIAWAWLIATMLAVLHAARSDWPESLTLACTGALAVMADPLLAFAVFFCGMHSARHILRTAGRAGEPPGHLMARAAVWPTLACLAAFFCAVFWHDTLALEARIMQFLFVGLAALTVPHMILVDSARWREK</sequence>
<dbReference type="GO" id="GO:0010436">
    <property type="term" value="F:carotenoid dioxygenase activity"/>
    <property type="evidence" value="ECO:0007669"/>
    <property type="project" value="UniProtKB-UniRule"/>
</dbReference>
<comment type="cofactor">
    <cofactor evidence="1">
        <name>Fe(2+)</name>
        <dbReference type="ChEBI" id="CHEBI:29033"/>
    </cofactor>
</comment>
<feature type="binding site" evidence="1">
    <location>
        <position position="219"/>
    </location>
    <ligand>
        <name>Fe cation</name>
        <dbReference type="ChEBI" id="CHEBI:24875"/>
    </ligand>
</feature>
<dbReference type="OrthoDB" id="8779153at2"/>
<keyword evidence="2" id="KW-0547">Nucleotide-binding</keyword>
<feature type="binding site" evidence="1">
    <location>
        <position position="223"/>
    </location>
    <ligand>
        <name>Fe cation</name>
        <dbReference type="ChEBI" id="CHEBI:24875"/>
    </ligand>
</feature>
<keyword evidence="1" id="KW-1133">Transmembrane helix</keyword>
<keyword evidence="1" id="KW-0812">Transmembrane</keyword>
<dbReference type="InterPro" id="IPR022270">
    <property type="entry name" value="Blh_diox"/>
</dbReference>
<dbReference type="Pfam" id="PF15461">
    <property type="entry name" value="BCD"/>
    <property type="match status" value="1"/>
</dbReference>
<dbReference type="AlphaFoldDB" id="A0A2G8SWR7"/>
<feature type="binding site" evidence="1">
    <location>
        <position position="57"/>
    </location>
    <ligand>
        <name>Fe cation</name>
        <dbReference type="ChEBI" id="CHEBI:24875"/>
    </ligand>
</feature>
<feature type="binding site" evidence="1">
    <location>
        <position position="113"/>
    </location>
    <ligand>
        <name>Fe cation</name>
        <dbReference type="ChEBI" id="CHEBI:24875"/>
    </ligand>
</feature>
<organism evidence="2 3">
    <name type="scientific">Massilia psychrophila</name>
    <dbReference type="NCBI Taxonomy" id="1603353"/>
    <lineage>
        <taxon>Bacteria</taxon>
        <taxon>Pseudomonadati</taxon>
        <taxon>Pseudomonadota</taxon>
        <taxon>Betaproteobacteria</taxon>
        <taxon>Burkholderiales</taxon>
        <taxon>Oxalobacteraceae</taxon>
        <taxon>Telluria group</taxon>
        <taxon>Massilia</taxon>
    </lineage>
</organism>
<feature type="transmembrane region" description="Helical" evidence="1">
    <location>
        <begin position="43"/>
        <end position="65"/>
    </location>
</feature>
<protein>
    <recommendedName>
        <fullName evidence="1">Probable beta-carotene 15,15'-dioxygenase</fullName>
        <ecNumber evidence="1">1.13.11.63</ecNumber>
    </recommendedName>
</protein>
<comment type="function">
    <text evidence="1">Catalyzes the cleavage of beta-carotene at its central double bond (15,15') to yield two molecules of all-trans-retinal.</text>
</comment>
<keyword evidence="1" id="KW-0479">Metal-binding</keyword>
<dbReference type="GO" id="GO:0003834">
    <property type="term" value="F:beta-carotene 15,15'-dioxygenase activity"/>
    <property type="evidence" value="ECO:0007669"/>
    <property type="project" value="UniProtKB-EC"/>
</dbReference>
<gene>
    <name evidence="2" type="ORF">CR103_18985</name>
</gene>
<dbReference type="RefSeq" id="WP_099917512.1">
    <property type="nucleotide sequence ID" value="NZ_BMHS01000018.1"/>
</dbReference>
<feature type="transmembrane region" description="Helical" evidence="1">
    <location>
        <begin position="193"/>
        <end position="217"/>
    </location>
</feature>
<accession>A0A2G8SWR7</accession>
<dbReference type="HAMAP" id="MF_02093">
    <property type="entry name" value="Beta_carotene_diox"/>
    <property type="match status" value="1"/>
</dbReference>
<dbReference type="Proteomes" id="UP000228593">
    <property type="component" value="Unassembled WGS sequence"/>
</dbReference>
<dbReference type="EC" id="1.13.11.63" evidence="1"/>
<dbReference type="GO" id="GO:0016121">
    <property type="term" value="P:carotene catabolic process"/>
    <property type="evidence" value="ECO:0007669"/>
    <property type="project" value="UniProtKB-UniRule"/>
</dbReference>
<keyword evidence="2" id="KW-0067">ATP-binding</keyword>
<keyword evidence="1" id="KW-0408">Iron</keyword>
<feature type="transmembrane region" description="Helical" evidence="1">
    <location>
        <begin position="121"/>
        <end position="141"/>
    </location>
</feature>
<keyword evidence="1" id="KW-0223">Dioxygenase</keyword>
<dbReference type="GO" id="GO:0005506">
    <property type="term" value="F:iron ion binding"/>
    <property type="evidence" value="ECO:0007669"/>
    <property type="project" value="UniProtKB-UniRule"/>
</dbReference>
<feature type="transmembrane region" description="Helical" evidence="1">
    <location>
        <begin position="238"/>
        <end position="260"/>
    </location>
</feature>
<feature type="transmembrane region" description="Helical" evidence="1">
    <location>
        <begin position="77"/>
        <end position="109"/>
    </location>
</feature>
<keyword evidence="1" id="KW-0472">Membrane</keyword>
<dbReference type="NCBIfam" id="TIGR03753">
    <property type="entry name" value="blh_monoox"/>
    <property type="match status" value="1"/>
</dbReference>
<name>A0A2G8SWR7_9BURK</name>
<evidence type="ECO:0000313" key="3">
    <source>
        <dbReference type="Proteomes" id="UP000228593"/>
    </source>
</evidence>
<dbReference type="GO" id="GO:0005886">
    <property type="term" value="C:plasma membrane"/>
    <property type="evidence" value="ECO:0007669"/>
    <property type="project" value="UniProtKB-SubCell"/>
</dbReference>
<evidence type="ECO:0000256" key="1">
    <source>
        <dbReference type="HAMAP-Rule" id="MF_02093"/>
    </source>
</evidence>
<reference evidence="2 3" key="1">
    <citation type="submission" date="2017-10" db="EMBL/GenBank/DDBJ databases">
        <title>Massilia psychrophilum sp. nov., a novel purple-pigmented bacterium isolated from Tianshan glacier, Xinjiang Municipality, China.</title>
        <authorList>
            <person name="Wang H."/>
        </authorList>
    </citation>
    <scope>NUCLEOTIDE SEQUENCE [LARGE SCALE GENOMIC DNA]</scope>
    <source>
        <strain evidence="2 3">JCM 30813</strain>
    </source>
</reference>
<keyword evidence="1" id="KW-1003">Cell membrane</keyword>
<comment type="catalytic activity">
    <reaction evidence="1">
        <text>all-trans-beta-carotene + O2 = 2 all-trans-retinal</text>
        <dbReference type="Rhea" id="RHEA:32887"/>
        <dbReference type="ChEBI" id="CHEBI:15379"/>
        <dbReference type="ChEBI" id="CHEBI:17579"/>
        <dbReference type="ChEBI" id="CHEBI:17898"/>
        <dbReference type="EC" id="1.13.11.63"/>
    </reaction>
</comment>
<comment type="similarity">
    <text evidence="1">Belongs to the Brp/Blh beta-carotene diooxygenase family.</text>
</comment>
<comment type="caution">
    <text evidence="2">The sequence shown here is derived from an EMBL/GenBank/DDBJ whole genome shotgun (WGS) entry which is preliminary data.</text>
</comment>
<dbReference type="GO" id="GO:0005524">
    <property type="term" value="F:ATP binding"/>
    <property type="evidence" value="ECO:0007669"/>
    <property type="project" value="UniProtKB-KW"/>
</dbReference>
<feature type="transmembrane region" description="Helical" evidence="1">
    <location>
        <begin position="272"/>
        <end position="289"/>
    </location>
</feature>
<keyword evidence="3" id="KW-1185">Reference proteome</keyword>
<evidence type="ECO:0000313" key="2">
    <source>
        <dbReference type="EMBL" id="PIL38237.1"/>
    </source>
</evidence>
<proteinExistence type="inferred from homology"/>